<dbReference type="Proteomes" id="UP001163203">
    <property type="component" value="Chromosome"/>
</dbReference>
<name>A0ABY7B4B8_9PSEU</name>
<evidence type="ECO:0000313" key="3">
    <source>
        <dbReference type="Proteomes" id="UP001163203"/>
    </source>
</evidence>
<organism evidence="2 3">
    <name type="scientific">Amycolatopsis cynarae</name>
    <dbReference type="NCBI Taxonomy" id="2995223"/>
    <lineage>
        <taxon>Bacteria</taxon>
        <taxon>Bacillati</taxon>
        <taxon>Actinomycetota</taxon>
        <taxon>Actinomycetes</taxon>
        <taxon>Pseudonocardiales</taxon>
        <taxon>Pseudonocardiaceae</taxon>
        <taxon>Amycolatopsis</taxon>
    </lineage>
</organism>
<feature type="chain" id="PRO_5045936793" description="LppX_LprAFG lipoprotein" evidence="1">
    <location>
        <begin position="19"/>
        <end position="269"/>
    </location>
</feature>
<dbReference type="PROSITE" id="PS51257">
    <property type="entry name" value="PROKAR_LIPOPROTEIN"/>
    <property type="match status" value="1"/>
</dbReference>
<gene>
    <name evidence="2" type="ORF">ORV05_02905</name>
</gene>
<protein>
    <recommendedName>
        <fullName evidence="4">LppX_LprAFG lipoprotein</fullName>
    </recommendedName>
</protein>
<reference evidence="2" key="1">
    <citation type="submission" date="2022-11" db="EMBL/GenBank/DDBJ databases">
        <authorList>
            <person name="Mo P."/>
        </authorList>
    </citation>
    <scope>NUCLEOTIDE SEQUENCE</scope>
    <source>
        <strain evidence="2">HUAS 11-8</strain>
    </source>
</reference>
<sequence length="269" mass="28195">MKKPVLAACGLALAVALAACGARTTGGSGDGAPALFGNAQDLARAASAKTGQAKTAKVGYDLTVGSERISAQGVARWDGEKALRLVVGTPPAVETMIITDGSLYVQVPESVRASTTSGKPWGKAPADSDVGRAVAARQSRATDPGETLDRMRQAGTIDRSEQTVLDGQPVTHYWITLDLSKMIQLMQGEVAPASLDKLRGGNVRVPTEIWLNSDLLPVQLTEDQTVMMQALGQTGGDHVGFTVKYTDWGTPVDIQAPPADQVGDLHPPR</sequence>
<evidence type="ECO:0000256" key="1">
    <source>
        <dbReference type="SAM" id="SignalP"/>
    </source>
</evidence>
<dbReference type="Gene3D" id="2.50.20.20">
    <property type="match status" value="1"/>
</dbReference>
<dbReference type="EMBL" id="CP113836">
    <property type="protein sequence ID" value="WAL66779.1"/>
    <property type="molecule type" value="Genomic_DNA"/>
</dbReference>
<evidence type="ECO:0000313" key="2">
    <source>
        <dbReference type="EMBL" id="WAL66779.1"/>
    </source>
</evidence>
<accession>A0ABY7B4B8</accession>
<proteinExistence type="predicted"/>
<evidence type="ECO:0008006" key="4">
    <source>
        <dbReference type="Google" id="ProtNLM"/>
    </source>
</evidence>
<dbReference type="SUPFAM" id="SSF89392">
    <property type="entry name" value="Prokaryotic lipoproteins and lipoprotein localization factors"/>
    <property type="match status" value="1"/>
</dbReference>
<dbReference type="RefSeq" id="WP_268756904.1">
    <property type="nucleotide sequence ID" value="NZ_CP113836.1"/>
</dbReference>
<keyword evidence="3" id="KW-1185">Reference proteome</keyword>
<feature type="signal peptide" evidence="1">
    <location>
        <begin position="1"/>
        <end position="18"/>
    </location>
</feature>
<keyword evidence="1" id="KW-0732">Signal</keyword>
<dbReference type="InterPro" id="IPR029046">
    <property type="entry name" value="LolA/LolB/LppX"/>
</dbReference>